<sequence length="211" mass="23545">MSSTDPRQLTGKYIVGQIQRLCGETISTSSASRAKRALVKHYYGSVDMAFEKVASYFDLLKSRNPGTFTSVETRNGSFYRSVLVPGFCVNAFQHCQNLVALDGAHLKDLMNSNGVLLLATVKDPNNHLVVLGIAMVPVDNVLRQRLLDQRFKLIYSDTSFQSHPKIFKLMECETKSEVEFFEYLHVNTVHPCCAVLQLVTSGPNAVLRQAL</sequence>
<comment type="caution">
    <text evidence="1">The sequence shown here is derived from an EMBL/GenBank/DDBJ whole genome shotgun (WGS) entry which is preliminary data.</text>
</comment>
<dbReference type="EMBL" id="VJMI01019545">
    <property type="protein sequence ID" value="KAF0707065.1"/>
    <property type="molecule type" value="Genomic_DNA"/>
</dbReference>
<dbReference type="AlphaFoldDB" id="A0A6A4Z9M1"/>
<dbReference type="VEuPathDB" id="FungiDB:H257_17250"/>
<organism evidence="1 2">
    <name type="scientific">Aphanomyces astaci</name>
    <name type="common">Crayfish plague agent</name>
    <dbReference type="NCBI Taxonomy" id="112090"/>
    <lineage>
        <taxon>Eukaryota</taxon>
        <taxon>Sar</taxon>
        <taxon>Stramenopiles</taxon>
        <taxon>Oomycota</taxon>
        <taxon>Saprolegniomycetes</taxon>
        <taxon>Saprolegniales</taxon>
        <taxon>Verrucalvaceae</taxon>
        <taxon>Aphanomyces</taxon>
    </lineage>
</organism>
<reference evidence="1 2" key="1">
    <citation type="submission" date="2019-06" db="EMBL/GenBank/DDBJ databases">
        <title>Genomics analysis of Aphanomyces spp. identifies a new class of oomycete effector associated with host adaptation.</title>
        <authorList>
            <person name="Gaulin E."/>
        </authorList>
    </citation>
    <scope>NUCLEOTIDE SEQUENCE [LARGE SCALE GENOMIC DNA]</scope>
    <source>
        <strain evidence="1 2">E</strain>
    </source>
</reference>
<evidence type="ECO:0000313" key="1">
    <source>
        <dbReference type="EMBL" id="KAF0707065.1"/>
    </source>
</evidence>
<accession>A0A6A4Z9M1</accession>
<dbReference type="Proteomes" id="UP000469452">
    <property type="component" value="Unassembled WGS sequence"/>
</dbReference>
<evidence type="ECO:0008006" key="3">
    <source>
        <dbReference type="Google" id="ProtNLM"/>
    </source>
</evidence>
<proteinExistence type="predicted"/>
<gene>
    <name evidence="1" type="ORF">AaE_013790</name>
</gene>
<evidence type="ECO:0000313" key="2">
    <source>
        <dbReference type="Proteomes" id="UP000469452"/>
    </source>
</evidence>
<protein>
    <recommendedName>
        <fullName evidence="3">MULE transposase domain-containing protein</fullName>
    </recommendedName>
</protein>
<name>A0A6A4Z9M1_APHAT</name>